<organism evidence="5">
    <name type="scientific">Hemiselmis andersenii</name>
    <name type="common">Cryptophyte alga</name>
    <dbReference type="NCBI Taxonomy" id="464988"/>
    <lineage>
        <taxon>Eukaryota</taxon>
        <taxon>Cryptophyceae</taxon>
        <taxon>Cryptomonadales</taxon>
        <taxon>Hemiselmidaceae</taxon>
        <taxon>Hemiselmis</taxon>
    </lineage>
</organism>
<dbReference type="EMBL" id="HBFX01048395">
    <property type="protein sequence ID" value="CAD8978087.1"/>
    <property type="molecule type" value="Transcribed_RNA"/>
</dbReference>
<gene>
    <name evidence="6" type="ORF">HAND00432_LOCUS29095</name>
    <name evidence="5" type="ORF">HAND1043_LOCUS2068</name>
</gene>
<dbReference type="Gene3D" id="1.25.40.20">
    <property type="entry name" value="Ankyrin repeat-containing domain"/>
    <property type="match status" value="2"/>
</dbReference>
<dbReference type="PROSITE" id="PS50297">
    <property type="entry name" value="ANK_REP_REGION"/>
    <property type="match status" value="2"/>
</dbReference>
<dbReference type="SMART" id="SM00248">
    <property type="entry name" value="ANK"/>
    <property type="match status" value="2"/>
</dbReference>
<dbReference type="InterPro" id="IPR050776">
    <property type="entry name" value="Ank_Repeat/CDKN_Inhibitor"/>
</dbReference>
<dbReference type="InterPro" id="IPR036770">
    <property type="entry name" value="Ankyrin_rpt-contain_sf"/>
</dbReference>
<feature type="repeat" description="ANK" evidence="3">
    <location>
        <begin position="153"/>
        <end position="185"/>
    </location>
</feature>
<dbReference type="PROSITE" id="PS50088">
    <property type="entry name" value="ANK_REPEAT"/>
    <property type="match status" value="2"/>
</dbReference>
<feature type="chain" id="PRO_5036393944" evidence="4">
    <location>
        <begin position="21"/>
        <end position="247"/>
    </location>
</feature>
<dbReference type="PANTHER" id="PTHR24201">
    <property type="entry name" value="ANK_REP_REGION DOMAIN-CONTAINING PROTEIN"/>
    <property type="match status" value="1"/>
</dbReference>
<dbReference type="Pfam" id="PF12796">
    <property type="entry name" value="Ank_2"/>
    <property type="match status" value="1"/>
</dbReference>
<keyword evidence="2 3" id="KW-0040">ANK repeat</keyword>
<evidence type="ECO:0000256" key="2">
    <source>
        <dbReference type="ARBA" id="ARBA00023043"/>
    </source>
</evidence>
<accession>A0A6U5BAB6</accession>
<keyword evidence="4" id="KW-0732">Signal</keyword>
<feature type="repeat" description="ANK" evidence="3">
    <location>
        <begin position="124"/>
        <end position="152"/>
    </location>
</feature>
<evidence type="ECO:0000256" key="1">
    <source>
        <dbReference type="ARBA" id="ARBA00022737"/>
    </source>
</evidence>
<proteinExistence type="predicted"/>
<keyword evidence="1" id="KW-0677">Repeat</keyword>
<evidence type="ECO:0000256" key="3">
    <source>
        <dbReference type="PROSITE-ProRule" id="PRU00023"/>
    </source>
</evidence>
<reference evidence="5" key="1">
    <citation type="submission" date="2021-01" db="EMBL/GenBank/DDBJ databases">
        <authorList>
            <person name="Corre E."/>
            <person name="Pelletier E."/>
            <person name="Niang G."/>
            <person name="Scheremetjew M."/>
            <person name="Finn R."/>
            <person name="Kale V."/>
            <person name="Holt S."/>
            <person name="Cochrane G."/>
            <person name="Meng A."/>
            <person name="Brown T."/>
            <person name="Cohen L."/>
        </authorList>
    </citation>
    <scope>NUCLEOTIDE SEQUENCE</scope>
    <source>
        <strain evidence="5">CCMP441</strain>
        <strain evidence="6">CCMP644</strain>
    </source>
</reference>
<feature type="signal peptide" evidence="4">
    <location>
        <begin position="1"/>
        <end position="20"/>
    </location>
</feature>
<evidence type="ECO:0000313" key="5">
    <source>
        <dbReference type="EMBL" id="CAD8735577.1"/>
    </source>
</evidence>
<dbReference type="SUPFAM" id="SSF48403">
    <property type="entry name" value="Ankyrin repeat"/>
    <property type="match status" value="1"/>
</dbReference>
<dbReference type="AlphaFoldDB" id="A0A6U5BAB6"/>
<dbReference type="EMBL" id="HBFK01003384">
    <property type="protein sequence ID" value="CAD8735577.1"/>
    <property type="molecule type" value="Transcribed_RNA"/>
</dbReference>
<protein>
    <submittedName>
        <fullName evidence="5">Uncharacterized protein</fullName>
    </submittedName>
</protein>
<sequence length="247" mass="26472">MPRVSLVAFLSTCLCSVAMGSAPAGTEGGGRSPSFVLRQATGSLGLRGGAEVAQPPVIIERTPSMCPMKRAQSYGELTAELYEEIVQDLWRACKRGDDRTALHCIKQGAWANHLQASTALQLGPLHLAAMGGHHDLISKLVARGADVSITNRHGFTPLHLAAQKGHVKAVHTLVRLGADWGAQDRLGDTAEDKADMAGHTEISTFLEQVRLIDSHSLQGVRNGYKHLQMPVARCSTLDFQVAEPVAE</sequence>
<name>A0A6U5BAB6_HEMAN</name>
<evidence type="ECO:0000313" key="6">
    <source>
        <dbReference type="EMBL" id="CAD8978087.1"/>
    </source>
</evidence>
<dbReference type="InterPro" id="IPR002110">
    <property type="entry name" value="Ankyrin_rpt"/>
</dbReference>
<evidence type="ECO:0000256" key="4">
    <source>
        <dbReference type="SAM" id="SignalP"/>
    </source>
</evidence>